<gene>
    <name evidence="1" type="ORF">UFOPK3494_01935</name>
</gene>
<proteinExistence type="predicted"/>
<protein>
    <submittedName>
        <fullName evidence="1">Unannotated protein</fullName>
    </submittedName>
</protein>
<reference evidence="1" key="1">
    <citation type="submission" date="2020-05" db="EMBL/GenBank/DDBJ databases">
        <authorList>
            <person name="Chiriac C."/>
            <person name="Salcher M."/>
            <person name="Ghai R."/>
            <person name="Kavagutti S V."/>
        </authorList>
    </citation>
    <scope>NUCLEOTIDE SEQUENCE</scope>
</reference>
<dbReference type="SUPFAM" id="SSF51679">
    <property type="entry name" value="Bacterial luciferase-like"/>
    <property type="match status" value="1"/>
</dbReference>
<evidence type="ECO:0000313" key="1">
    <source>
        <dbReference type="EMBL" id="CAB4918367.1"/>
    </source>
</evidence>
<dbReference type="InterPro" id="IPR036661">
    <property type="entry name" value="Luciferase-like_sf"/>
</dbReference>
<dbReference type="AlphaFoldDB" id="A0A6J7HBI0"/>
<sequence>MVSIYLPLPAYQRQWASQGFDESDWTNGGSDRLVDTYVAWGSIETIRNRMQEHIDAGANSIIMAAGGYSPENSWELLEATAP</sequence>
<name>A0A6J7HBI0_9ZZZZ</name>
<dbReference type="GO" id="GO:0016705">
    <property type="term" value="F:oxidoreductase activity, acting on paired donors, with incorporation or reduction of molecular oxygen"/>
    <property type="evidence" value="ECO:0007669"/>
    <property type="project" value="InterPro"/>
</dbReference>
<accession>A0A6J7HBI0</accession>
<dbReference type="EMBL" id="CAFBMF010000236">
    <property type="protein sequence ID" value="CAB4918367.1"/>
    <property type="molecule type" value="Genomic_DNA"/>
</dbReference>
<organism evidence="1">
    <name type="scientific">freshwater metagenome</name>
    <dbReference type="NCBI Taxonomy" id="449393"/>
    <lineage>
        <taxon>unclassified sequences</taxon>
        <taxon>metagenomes</taxon>
        <taxon>ecological metagenomes</taxon>
    </lineage>
</organism>